<dbReference type="InterPro" id="IPR036291">
    <property type="entry name" value="NAD(P)-bd_dom_sf"/>
</dbReference>
<dbReference type="RefSeq" id="WP_128351198.1">
    <property type="nucleotide sequence ID" value="NZ_RSFE01000001.1"/>
</dbReference>
<dbReference type="InterPro" id="IPR051783">
    <property type="entry name" value="NAD(P)-dependent_oxidoreduct"/>
</dbReference>
<dbReference type="PANTHER" id="PTHR48079">
    <property type="entry name" value="PROTEIN YEEZ"/>
    <property type="match status" value="1"/>
</dbReference>
<proteinExistence type="predicted"/>
<name>A0A443Z7I9_9GAMM</name>
<dbReference type="AlphaFoldDB" id="A0A443Z7I9"/>
<dbReference type="Pfam" id="PF13460">
    <property type="entry name" value="NAD_binding_10"/>
    <property type="match status" value="1"/>
</dbReference>
<dbReference type="Gene3D" id="3.40.50.720">
    <property type="entry name" value="NAD(P)-binding Rossmann-like Domain"/>
    <property type="match status" value="1"/>
</dbReference>
<dbReference type="OrthoDB" id="9808276at2"/>
<dbReference type="Proteomes" id="UP000288789">
    <property type="component" value="Unassembled WGS sequence"/>
</dbReference>
<dbReference type="GO" id="GO:0004029">
    <property type="term" value="F:aldehyde dehydrogenase (NAD+) activity"/>
    <property type="evidence" value="ECO:0007669"/>
    <property type="project" value="TreeGrafter"/>
</dbReference>
<dbReference type="InterPro" id="IPR016040">
    <property type="entry name" value="NAD(P)-bd_dom"/>
</dbReference>
<accession>A0A443Z7I9</accession>
<sequence length="271" mass="29774">MSQAKVLFLGYGDIAQRTAQLMVAAGWQVVGACRHPDRKPAINGVEVVAADANNERELSALLAHEFDAIVVTLTPSDYSREGYHQGYVVPCRHLQHLLHQLANPPRVLYISSTGVYGHRNGEWVDETSPTKPDSDSGEMLLQAEQVIQGSPAAVSILRCSGIYGSGRERLQQQLREGSAVITPAWTNRIHSDDIAGFIAYLLENPAHNAPVYLVTDDEPLLQADAYQRMATRLGVSIDNLKRTDKVGPRGSKRLSNKLMRATGYVLKHPTL</sequence>
<comment type="caution">
    <text evidence="2">The sequence shown here is derived from an EMBL/GenBank/DDBJ whole genome shotgun (WGS) entry which is preliminary data.</text>
</comment>
<dbReference type="PROSITE" id="PS51257">
    <property type="entry name" value="PROKAR_LIPOPROTEIN"/>
    <property type="match status" value="1"/>
</dbReference>
<dbReference type="GO" id="GO:0005737">
    <property type="term" value="C:cytoplasm"/>
    <property type="evidence" value="ECO:0007669"/>
    <property type="project" value="TreeGrafter"/>
</dbReference>
<gene>
    <name evidence="2" type="ORF">EGC76_01220</name>
</gene>
<dbReference type="PANTHER" id="PTHR48079:SF6">
    <property type="entry name" value="NAD(P)-BINDING DOMAIN-CONTAINING PROTEIN-RELATED"/>
    <property type="match status" value="1"/>
</dbReference>
<organism evidence="2 3">
    <name type="scientific">Pseudidiomarina gelatinasegens</name>
    <dbReference type="NCBI Taxonomy" id="2487740"/>
    <lineage>
        <taxon>Bacteria</taxon>
        <taxon>Pseudomonadati</taxon>
        <taxon>Pseudomonadota</taxon>
        <taxon>Gammaproteobacteria</taxon>
        <taxon>Alteromonadales</taxon>
        <taxon>Idiomarinaceae</taxon>
        <taxon>Pseudidiomarina</taxon>
    </lineage>
</organism>
<dbReference type="CDD" id="cd05266">
    <property type="entry name" value="SDR_a4"/>
    <property type="match status" value="1"/>
</dbReference>
<reference evidence="2 3" key="1">
    <citation type="submission" date="2018-12" db="EMBL/GenBank/DDBJ databases">
        <authorList>
            <person name="Li A."/>
            <person name="Zhang M."/>
            <person name="Zhu H."/>
        </authorList>
    </citation>
    <scope>NUCLEOTIDE SEQUENCE [LARGE SCALE GENOMIC DNA]</scope>
    <source>
        <strain evidence="2 3">R04H25</strain>
    </source>
</reference>
<evidence type="ECO:0000259" key="1">
    <source>
        <dbReference type="Pfam" id="PF13460"/>
    </source>
</evidence>
<feature type="domain" description="NAD(P)-binding" evidence="1">
    <location>
        <begin position="12"/>
        <end position="205"/>
    </location>
</feature>
<dbReference type="SUPFAM" id="SSF51735">
    <property type="entry name" value="NAD(P)-binding Rossmann-fold domains"/>
    <property type="match status" value="1"/>
</dbReference>
<dbReference type="EMBL" id="RSFE01000001">
    <property type="protein sequence ID" value="RWU12870.1"/>
    <property type="molecule type" value="Genomic_DNA"/>
</dbReference>
<keyword evidence="3" id="KW-1185">Reference proteome</keyword>
<protein>
    <submittedName>
        <fullName evidence="2">SDR family oxidoreductase</fullName>
    </submittedName>
</protein>
<evidence type="ECO:0000313" key="2">
    <source>
        <dbReference type="EMBL" id="RWU12870.1"/>
    </source>
</evidence>
<evidence type="ECO:0000313" key="3">
    <source>
        <dbReference type="Proteomes" id="UP000288789"/>
    </source>
</evidence>